<evidence type="ECO:0000259" key="8">
    <source>
        <dbReference type="PROSITE" id="PS50850"/>
    </source>
</evidence>
<dbReference type="PROSITE" id="PS00217">
    <property type="entry name" value="SUGAR_TRANSPORT_2"/>
    <property type="match status" value="1"/>
</dbReference>
<dbReference type="EMBL" id="SDMK01000002">
    <property type="protein sequence ID" value="RXS95721.1"/>
    <property type="molecule type" value="Genomic_DNA"/>
</dbReference>
<organism evidence="9 10">
    <name type="scientific">Silvibacterium dinghuense</name>
    <dbReference type="NCBI Taxonomy" id="1560006"/>
    <lineage>
        <taxon>Bacteria</taxon>
        <taxon>Pseudomonadati</taxon>
        <taxon>Acidobacteriota</taxon>
        <taxon>Terriglobia</taxon>
        <taxon>Terriglobales</taxon>
        <taxon>Acidobacteriaceae</taxon>
        <taxon>Silvibacterium</taxon>
    </lineage>
</organism>
<dbReference type="OrthoDB" id="9787026at2"/>
<evidence type="ECO:0000256" key="1">
    <source>
        <dbReference type="ARBA" id="ARBA00004141"/>
    </source>
</evidence>
<dbReference type="AlphaFoldDB" id="A0A4Q1SF96"/>
<evidence type="ECO:0000256" key="3">
    <source>
        <dbReference type="ARBA" id="ARBA00022448"/>
    </source>
</evidence>
<evidence type="ECO:0000256" key="2">
    <source>
        <dbReference type="ARBA" id="ARBA00010992"/>
    </source>
</evidence>
<evidence type="ECO:0000256" key="5">
    <source>
        <dbReference type="ARBA" id="ARBA00022989"/>
    </source>
</evidence>
<keyword evidence="10" id="KW-1185">Reference proteome</keyword>
<dbReference type="InterPro" id="IPR005829">
    <property type="entry name" value="Sugar_transporter_CS"/>
</dbReference>
<dbReference type="Pfam" id="PF07690">
    <property type="entry name" value="MFS_1"/>
    <property type="match status" value="1"/>
</dbReference>
<evidence type="ECO:0000256" key="7">
    <source>
        <dbReference type="SAM" id="Phobius"/>
    </source>
</evidence>
<comment type="caution">
    <text evidence="9">The sequence shown here is derived from an EMBL/GenBank/DDBJ whole genome shotgun (WGS) entry which is preliminary data.</text>
</comment>
<dbReference type="GO" id="GO:0016020">
    <property type="term" value="C:membrane"/>
    <property type="evidence" value="ECO:0007669"/>
    <property type="project" value="UniProtKB-SubCell"/>
</dbReference>
<proteinExistence type="inferred from homology"/>
<feature type="transmembrane region" description="Helical" evidence="7">
    <location>
        <begin position="131"/>
        <end position="155"/>
    </location>
</feature>
<name>A0A4Q1SF96_9BACT</name>
<evidence type="ECO:0000313" key="9">
    <source>
        <dbReference type="EMBL" id="RXS95721.1"/>
    </source>
</evidence>
<dbReference type="InterPro" id="IPR036259">
    <property type="entry name" value="MFS_trans_sf"/>
</dbReference>
<gene>
    <name evidence="9" type="ORF">ESZ00_10655</name>
</gene>
<feature type="transmembrane region" description="Helical" evidence="7">
    <location>
        <begin position="162"/>
        <end position="181"/>
    </location>
</feature>
<keyword evidence="5 7" id="KW-1133">Transmembrane helix</keyword>
<dbReference type="GO" id="GO:0022857">
    <property type="term" value="F:transmembrane transporter activity"/>
    <property type="evidence" value="ECO:0007669"/>
    <property type="project" value="InterPro"/>
</dbReference>
<reference evidence="9 10" key="1">
    <citation type="journal article" date="2016" name="Int. J. Syst. Evol. Microbiol.">
        <title>Acidipila dinghuensis sp. nov., an acidobacterium isolated from forest soil.</title>
        <authorList>
            <person name="Jiang Y.W."/>
            <person name="Wang J."/>
            <person name="Chen M.H."/>
            <person name="Lv Y.Y."/>
            <person name="Qiu L.H."/>
        </authorList>
    </citation>
    <scope>NUCLEOTIDE SEQUENCE [LARGE SCALE GENOMIC DNA]</scope>
    <source>
        <strain evidence="9 10">DHOF10</strain>
    </source>
</reference>
<dbReference type="PROSITE" id="PS50850">
    <property type="entry name" value="MFS"/>
    <property type="match status" value="1"/>
</dbReference>
<comment type="similarity">
    <text evidence="2">Belongs to the major facilitator superfamily. Sugar transporter (TC 2.A.1.1) family.</text>
</comment>
<dbReference type="PANTHER" id="PTHR23511">
    <property type="entry name" value="SYNAPTIC VESICLE GLYCOPROTEIN 2"/>
    <property type="match status" value="1"/>
</dbReference>
<evidence type="ECO:0000313" key="10">
    <source>
        <dbReference type="Proteomes" id="UP000290253"/>
    </source>
</evidence>
<feature type="transmembrane region" description="Helical" evidence="7">
    <location>
        <begin position="365"/>
        <end position="390"/>
    </location>
</feature>
<sequence>MSLFSSPMHAYAFWGGSLAVVAGVLMHVPMFLMGRAVHYQLAGMPMGNTMLAGMGLIVAGCMATAYGLLPKRVAKPTTFEEIAAPEGAPLSPAHWGQIALLAVALVIDVMKAASLGFVVPGMRTEYHLTKAAVSILPFVALTGTTVGSFLWGWLADIYGRRATILLAAVMFMATSICGAMPSFAWNIFMCFLMGIGAGGMLPVGYALLAEIMPTRHRGWCLVLVGGIGTVGGYFATSACSALLQPTFGWRILWLINLPISAILIVVSPLLQESARFLQEMGRVDEARATLARYGLTLSSTEAGSSTGLPAERKADSSATRIVARQPGLAGMTVALTIAALSWGFVNFGVLLWLPGSLVAEGRSMGVASALIARSSFVAIPTILLAAWLYNIWSTKRMLALSVGLTTLGLVAVLLRSNGTFPWLANPAIPITLLIIGSSAAISMMLPYAAESYPIRVRGRATGWVAGCSKSGGLIAQGLGVLGLVPAIGHAAGLIAIPSALSMILILILGRETHGHDLRELEVRPLAGEEDTATAGTLTAS</sequence>
<feature type="domain" description="Major facilitator superfamily (MFS) profile" evidence="8">
    <location>
        <begin position="97"/>
        <end position="513"/>
    </location>
</feature>
<keyword evidence="3" id="KW-0813">Transport</keyword>
<evidence type="ECO:0000256" key="6">
    <source>
        <dbReference type="ARBA" id="ARBA00023136"/>
    </source>
</evidence>
<feature type="transmembrane region" description="Helical" evidence="7">
    <location>
        <begin position="328"/>
        <end position="353"/>
    </location>
</feature>
<feature type="transmembrane region" description="Helical" evidence="7">
    <location>
        <begin position="12"/>
        <end position="30"/>
    </location>
</feature>
<evidence type="ECO:0000256" key="4">
    <source>
        <dbReference type="ARBA" id="ARBA00022692"/>
    </source>
</evidence>
<feature type="transmembrane region" description="Helical" evidence="7">
    <location>
        <begin position="50"/>
        <end position="69"/>
    </location>
</feature>
<feature type="transmembrane region" description="Helical" evidence="7">
    <location>
        <begin position="98"/>
        <end position="119"/>
    </location>
</feature>
<protein>
    <submittedName>
        <fullName evidence="9">MFS transporter</fullName>
    </submittedName>
</protein>
<keyword evidence="6 7" id="KW-0472">Membrane</keyword>
<dbReference type="InterPro" id="IPR011701">
    <property type="entry name" value="MFS"/>
</dbReference>
<feature type="transmembrane region" description="Helical" evidence="7">
    <location>
        <begin position="460"/>
        <end position="481"/>
    </location>
</feature>
<feature type="transmembrane region" description="Helical" evidence="7">
    <location>
        <begin position="397"/>
        <end position="415"/>
    </location>
</feature>
<comment type="subcellular location">
    <subcellularLocation>
        <location evidence="1">Membrane</location>
        <topology evidence="1">Multi-pass membrane protein</topology>
    </subcellularLocation>
</comment>
<dbReference type="SUPFAM" id="SSF103473">
    <property type="entry name" value="MFS general substrate transporter"/>
    <property type="match status" value="1"/>
</dbReference>
<feature type="transmembrane region" description="Helical" evidence="7">
    <location>
        <begin position="487"/>
        <end position="508"/>
    </location>
</feature>
<keyword evidence="4 7" id="KW-0812">Transmembrane</keyword>
<dbReference type="PANTHER" id="PTHR23511:SF34">
    <property type="entry name" value="SYNAPTIC VESICLE GLYCOPROTEIN 2"/>
    <property type="match status" value="1"/>
</dbReference>
<dbReference type="Gene3D" id="1.20.1250.20">
    <property type="entry name" value="MFS general substrate transporter like domains"/>
    <property type="match status" value="1"/>
</dbReference>
<dbReference type="InterPro" id="IPR020846">
    <property type="entry name" value="MFS_dom"/>
</dbReference>
<feature type="transmembrane region" description="Helical" evidence="7">
    <location>
        <begin position="220"/>
        <end position="243"/>
    </location>
</feature>
<feature type="transmembrane region" description="Helical" evidence="7">
    <location>
        <begin position="249"/>
        <end position="270"/>
    </location>
</feature>
<accession>A0A4Q1SF96</accession>
<feature type="transmembrane region" description="Helical" evidence="7">
    <location>
        <begin position="187"/>
        <end position="208"/>
    </location>
</feature>
<feature type="transmembrane region" description="Helical" evidence="7">
    <location>
        <begin position="427"/>
        <end position="448"/>
    </location>
</feature>
<dbReference type="Proteomes" id="UP000290253">
    <property type="component" value="Unassembled WGS sequence"/>
</dbReference>